<feature type="transmembrane region" description="Helical" evidence="6">
    <location>
        <begin position="343"/>
        <end position="363"/>
    </location>
</feature>
<evidence type="ECO:0000256" key="5">
    <source>
        <dbReference type="ARBA" id="ARBA00023136"/>
    </source>
</evidence>
<dbReference type="PANTHER" id="PTHR30106">
    <property type="entry name" value="INNER MEMBRANE PROTEIN YEIH-RELATED"/>
    <property type="match status" value="1"/>
</dbReference>
<sequence length="583" mass="62570">MAETNTAQQSDIVVDRATSSFSDFWKKEDYWAIWLGFLILAVGLVIYLNNKPKDMDEVFAKADVVMQEEAAKAPFKTVAWHEAKAKKGGVKGSGTDIGKALNSFLASPKGWSSNPLDSLMLSKEQAEAISAKNTPAYEEAMAATKTAKDEALAAQSAAETAGFKNEELNTAAEAKITLWLKAKEKESKAKAKAQTKPYNLIPSLLGLMVLCGLLFAAGAFFMGKDVKGFLVAFPAVFVVGVISYILAGQATMKTWGVEYAIWAIAIGMIISNTVGTPKWIKPALEVEYFIKTGLVLLGAEVLFNKIVAIGIPGIFVAWVVTPIVLISTFIFGQKVLKMPSKTLNMVISADMSVCGTSAAIATAAACKAKKEELTLAIGLSLVFTSVMMIVMPAIIKAVGMPFILGGAWMGGTIDSTGAVAAAGAFLSEKALYVAATIKMIQNVLIGVTAFGVAVYWCAKVDCVPGQRVRWTEIWHRFPKFVLGFLTASIIFSSIVSGLGADAGNTVVDQGVLRGFSGHFRGWFFCFSFAAIGLATNFRELAHHFKGGKPLILYVCGQTFNLILTLAMAYVMFYLVFPEITAKI</sequence>
<name>A0A0W8G6Y8_9ZZZZ</name>
<evidence type="ECO:0000256" key="2">
    <source>
        <dbReference type="ARBA" id="ARBA00022475"/>
    </source>
</evidence>
<comment type="subcellular location">
    <subcellularLocation>
        <location evidence="1">Cell membrane</location>
        <topology evidence="1">Multi-pass membrane protein</topology>
    </subcellularLocation>
</comment>
<dbReference type="PANTHER" id="PTHR30106:SF1">
    <property type="entry name" value="UPF0324 MEMBRANE PROTEIN FN0533"/>
    <property type="match status" value="1"/>
</dbReference>
<dbReference type="AlphaFoldDB" id="A0A0W8G6Y8"/>
<dbReference type="GO" id="GO:0005886">
    <property type="term" value="C:plasma membrane"/>
    <property type="evidence" value="ECO:0007669"/>
    <property type="project" value="UniProtKB-SubCell"/>
</dbReference>
<feature type="transmembrane region" description="Helical" evidence="6">
    <location>
        <begin position="306"/>
        <end position="331"/>
    </location>
</feature>
<feature type="transmembrane region" description="Helical" evidence="6">
    <location>
        <begin position="519"/>
        <end position="538"/>
    </location>
</feature>
<keyword evidence="4 6" id="KW-1133">Transmembrane helix</keyword>
<gene>
    <name evidence="7" type="ORF">ASZ90_001245</name>
</gene>
<evidence type="ECO:0000256" key="4">
    <source>
        <dbReference type="ARBA" id="ARBA00022989"/>
    </source>
</evidence>
<reference evidence="7" key="1">
    <citation type="journal article" date="2015" name="Proc. Natl. Acad. Sci. U.S.A.">
        <title>Networks of energetic and metabolic interactions define dynamics in microbial communities.</title>
        <authorList>
            <person name="Embree M."/>
            <person name="Liu J.K."/>
            <person name="Al-Bassam M.M."/>
            <person name="Zengler K."/>
        </authorList>
    </citation>
    <scope>NUCLEOTIDE SEQUENCE</scope>
</reference>
<keyword evidence="5 6" id="KW-0472">Membrane</keyword>
<feature type="transmembrane region" description="Helical" evidence="6">
    <location>
        <begin position="550"/>
        <end position="576"/>
    </location>
</feature>
<keyword evidence="3 6" id="KW-0812">Transmembrane</keyword>
<evidence type="ECO:0000256" key="1">
    <source>
        <dbReference type="ARBA" id="ARBA00004651"/>
    </source>
</evidence>
<feature type="transmembrane region" description="Helical" evidence="6">
    <location>
        <begin position="200"/>
        <end position="222"/>
    </location>
</feature>
<feature type="transmembrane region" description="Helical" evidence="6">
    <location>
        <begin position="30"/>
        <end position="48"/>
    </location>
</feature>
<feature type="transmembrane region" description="Helical" evidence="6">
    <location>
        <begin position="479"/>
        <end position="499"/>
    </location>
</feature>
<dbReference type="EMBL" id="LNQE01000163">
    <property type="protein sequence ID" value="KUG28880.1"/>
    <property type="molecule type" value="Genomic_DNA"/>
</dbReference>
<evidence type="ECO:0008006" key="8">
    <source>
        <dbReference type="Google" id="ProtNLM"/>
    </source>
</evidence>
<accession>A0A0W8G6Y8</accession>
<feature type="transmembrane region" description="Helical" evidence="6">
    <location>
        <begin position="402"/>
        <end position="427"/>
    </location>
</feature>
<feature type="transmembrane region" description="Helical" evidence="6">
    <location>
        <begin position="375"/>
        <end position="395"/>
    </location>
</feature>
<feature type="transmembrane region" description="Helical" evidence="6">
    <location>
        <begin position="259"/>
        <end position="280"/>
    </location>
</feature>
<proteinExistence type="predicted"/>
<evidence type="ECO:0000256" key="6">
    <source>
        <dbReference type="SAM" id="Phobius"/>
    </source>
</evidence>
<protein>
    <recommendedName>
        <fullName evidence="8">Inner membrane protein</fullName>
    </recommendedName>
</protein>
<comment type="caution">
    <text evidence="7">The sequence shown here is derived from an EMBL/GenBank/DDBJ whole genome shotgun (WGS) entry which is preliminary data.</text>
</comment>
<dbReference type="InterPro" id="IPR018383">
    <property type="entry name" value="UPF0324_pro"/>
</dbReference>
<feature type="transmembrane region" description="Helical" evidence="6">
    <location>
        <begin position="228"/>
        <end position="247"/>
    </location>
</feature>
<organism evidence="7">
    <name type="scientific">hydrocarbon metagenome</name>
    <dbReference type="NCBI Taxonomy" id="938273"/>
    <lineage>
        <taxon>unclassified sequences</taxon>
        <taxon>metagenomes</taxon>
        <taxon>ecological metagenomes</taxon>
    </lineage>
</organism>
<dbReference type="Pfam" id="PF03601">
    <property type="entry name" value="Cons_hypoth698"/>
    <property type="match status" value="1"/>
</dbReference>
<evidence type="ECO:0000256" key="3">
    <source>
        <dbReference type="ARBA" id="ARBA00022692"/>
    </source>
</evidence>
<evidence type="ECO:0000313" key="7">
    <source>
        <dbReference type="EMBL" id="KUG28880.1"/>
    </source>
</evidence>
<feature type="transmembrane region" description="Helical" evidence="6">
    <location>
        <begin position="439"/>
        <end position="458"/>
    </location>
</feature>
<keyword evidence="2" id="KW-1003">Cell membrane</keyword>